<feature type="compositionally biased region" description="Basic and acidic residues" evidence="1">
    <location>
        <begin position="39"/>
        <end position="63"/>
    </location>
</feature>
<evidence type="ECO:0000256" key="1">
    <source>
        <dbReference type="SAM" id="MobiDB-lite"/>
    </source>
</evidence>
<dbReference type="Proteomes" id="UP000817658">
    <property type="component" value="Chromosome 1"/>
</dbReference>
<gene>
    <name evidence="2" type="ORF">OSJNBb0036G09.18</name>
</gene>
<organism evidence="2">
    <name type="scientific">Oryza sativa subsp. japonica</name>
    <name type="common">Rice</name>
    <dbReference type="NCBI Taxonomy" id="39947"/>
    <lineage>
        <taxon>Eukaryota</taxon>
        <taxon>Viridiplantae</taxon>
        <taxon>Streptophyta</taxon>
        <taxon>Embryophyta</taxon>
        <taxon>Tracheophyta</taxon>
        <taxon>Spermatophyta</taxon>
        <taxon>Magnoliopsida</taxon>
        <taxon>Liliopsida</taxon>
        <taxon>Poales</taxon>
        <taxon>Poaceae</taxon>
        <taxon>BOP clade</taxon>
        <taxon>Oryzoideae</taxon>
        <taxon>Oryzeae</taxon>
        <taxon>Oryzinae</taxon>
        <taxon>Oryza</taxon>
        <taxon>Oryza sativa</taxon>
    </lineage>
</organism>
<proteinExistence type="predicted"/>
<evidence type="ECO:0000313" key="2">
    <source>
        <dbReference type="EMBL" id="BAD87437.1"/>
    </source>
</evidence>
<feature type="compositionally biased region" description="Gly residues" evidence="1">
    <location>
        <begin position="87"/>
        <end position="107"/>
    </location>
</feature>
<accession>Q5JL62</accession>
<dbReference type="AlphaFoldDB" id="Q5JL62"/>
<name>Q5JL62_ORYSJ</name>
<feature type="region of interest" description="Disordered" evidence="1">
    <location>
        <begin position="39"/>
        <end position="127"/>
    </location>
</feature>
<protein>
    <submittedName>
        <fullName evidence="2">Uncharacterized protein</fullName>
    </submittedName>
</protein>
<feature type="compositionally biased region" description="Basic and acidic residues" evidence="1">
    <location>
        <begin position="116"/>
        <end position="127"/>
    </location>
</feature>
<sequence>MDTIRSTRRSNLAVAPNLTVILFMAGGSRPVGEECRRLAEEEVRRGRCGGRERRPTGEEGRRDGHGRRPAGEEPLAWRVRRGRLVAGRGGGSRAAGAAGGRQGGAQRRGGPARRTAGKERGWANNGRGEERRWRRTWLRRHRRRSLPHLRLASSRSPLYSTGGDSSGRPRVLLNLAALALVGGGDTSWRRRAGREAAADGEELGVGGGGRRLDPASAVLCQERVAARPDVEPGGLVREVELDTHGVRKLPVAVGKEEHLITAASSETLQTRRPPHFTPSASSPPAGCGGGGGGGGGGVGEGPPGLVLPRCRFLSSSSP</sequence>
<reference evidence="2" key="1">
    <citation type="journal article" date="2002" name="Nature">
        <title>The genome sequence and structure of rice chromosome 1.</title>
        <authorList>
            <person name="Sasaki T."/>
            <person name="Matsumoto T."/>
            <person name="Yamamoto K."/>
            <person name="Sakata K."/>
            <person name="Baba T."/>
            <person name="Katayose Y."/>
            <person name="Wu J."/>
            <person name="Niimura Y."/>
            <person name="Cheng Z."/>
            <person name="Nagamura Y."/>
            <person name="Antonio B.A."/>
            <person name="Kanamori H."/>
            <person name="Hosokawa S."/>
            <person name="Masukawa M."/>
            <person name="Arikawa K."/>
            <person name="Chiden Y."/>
            <person name="Hayashi M."/>
            <person name="Okamoto M."/>
            <person name="Ando T."/>
            <person name="Aoki H."/>
            <person name="Arita K."/>
            <person name="Hamada M."/>
            <person name="Harada C."/>
            <person name="Hijishita S."/>
            <person name="Honda M."/>
            <person name="Ichikawa Y."/>
            <person name="Idonuma A."/>
            <person name="Iijima M."/>
            <person name="Ikeda M."/>
            <person name="Ikeno M."/>
            <person name="Itoh S."/>
            <person name="Itoh T."/>
            <person name="Itoh Y."/>
            <person name="Itoh Y."/>
            <person name="Iwabuchi A."/>
            <person name="Kamiya K."/>
            <person name="Karasawa W."/>
            <person name="Katagiri S."/>
            <person name="Kikuta A."/>
            <person name="Kobayashi N."/>
            <person name="Kono I."/>
            <person name="Machita K."/>
            <person name="Maehara T."/>
            <person name="Mizuno H."/>
            <person name="Mizubayashi T."/>
            <person name="Mukai Y."/>
            <person name="Nagasaki H."/>
            <person name="Nakashima M."/>
            <person name="Nakama Y."/>
            <person name="Nakamichi Y."/>
            <person name="Nakamura M."/>
            <person name="Namiki N."/>
            <person name="Negishi M."/>
            <person name="Ohta I."/>
            <person name="Ono N."/>
            <person name="Saji S."/>
            <person name="Sakai K."/>
            <person name="Shibata M."/>
            <person name="Shimokawa T."/>
            <person name="Shomura A."/>
            <person name="Song J."/>
            <person name="Takazaki Y."/>
            <person name="Terasawa K."/>
            <person name="Tsuji K."/>
            <person name="Waki K."/>
            <person name="Yamagata H."/>
            <person name="Yamane H."/>
            <person name="Yoshiki S."/>
            <person name="Yoshihara R."/>
            <person name="Yukawa K."/>
            <person name="Zhong H."/>
            <person name="Iwama H."/>
            <person name="Endo T."/>
            <person name="Ito H."/>
            <person name="Hahn J.H."/>
            <person name="Kim H.I."/>
            <person name="Eun M.Y."/>
            <person name="Yano M."/>
            <person name="Jiang J."/>
            <person name="Gojobori T."/>
        </authorList>
    </citation>
    <scope>NUCLEOTIDE SEQUENCE</scope>
</reference>
<feature type="compositionally biased region" description="Gly residues" evidence="1">
    <location>
        <begin position="286"/>
        <end position="302"/>
    </location>
</feature>
<dbReference type="EMBL" id="AP003309">
    <property type="protein sequence ID" value="BAD87437.1"/>
    <property type="molecule type" value="Genomic_DNA"/>
</dbReference>
<feature type="region of interest" description="Disordered" evidence="1">
    <location>
        <begin position="263"/>
        <end position="318"/>
    </location>
</feature>